<sequence>MGLTCYICRRKASKGDRISLRNCTGTSAAGQHRTGSRRLHESTIIEDLTNMVEKEMTKKKRIWTRKWIGDRAVRCGSTKQLRSENPAEYRLALRLIPKNFDESLIESSIQRQDTMMREALLAKIKLEVTLTYLATDFSILFTSK</sequence>
<comment type="caution">
    <text evidence="1">The sequence shown here is derived from an EMBL/GenBank/DDBJ whole genome shotgun (WGS) entry which is preliminary data.</text>
</comment>
<dbReference type="EMBL" id="JAQQBS010001424">
    <property type="protein sequence ID" value="KAK0159436.1"/>
    <property type="molecule type" value="Genomic_DNA"/>
</dbReference>
<dbReference type="AlphaFoldDB" id="A0AA39F079"/>
<evidence type="ECO:0000313" key="2">
    <source>
        <dbReference type="Proteomes" id="UP001168990"/>
    </source>
</evidence>
<reference evidence="1" key="2">
    <citation type="submission" date="2023-03" db="EMBL/GenBank/DDBJ databases">
        <authorList>
            <person name="Inwood S.N."/>
            <person name="Skelly J.G."/>
            <person name="Guhlin J."/>
            <person name="Harrop T.W.R."/>
            <person name="Goldson S.G."/>
            <person name="Dearden P.K."/>
        </authorList>
    </citation>
    <scope>NUCLEOTIDE SEQUENCE</scope>
    <source>
        <strain evidence="1">Irish</strain>
        <tissue evidence="1">Whole body</tissue>
    </source>
</reference>
<dbReference type="Proteomes" id="UP001168990">
    <property type="component" value="Unassembled WGS sequence"/>
</dbReference>
<evidence type="ECO:0000313" key="1">
    <source>
        <dbReference type="EMBL" id="KAK0159436.1"/>
    </source>
</evidence>
<accession>A0AA39F079</accession>
<keyword evidence="2" id="KW-1185">Reference proteome</keyword>
<protein>
    <submittedName>
        <fullName evidence="1">Uncharacterized protein</fullName>
    </submittedName>
</protein>
<gene>
    <name evidence="1" type="ORF">PV328_010313</name>
</gene>
<name>A0AA39F079_9HYME</name>
<reference evidence="1" key="1">
    <citation type="journal article" date="2023" name="bioRxiv">
        <title>Scaffold-level genome assemblies of two parasitoid biocontrol wasps reveal the parthenogenesis mechanism and an associated novel virus.</title>
        <authorList>
            <person name="Inwood S."/>
            <person name="Skelly J."/>
            <person name="Guhlin J."/>
            <person name="Harrop T."/>
            <person name="Goldson S."/>
            <person name="Dearden P."/>
        </authorList>
    </citation>
    <scope>NUCLEOTIDE SEQUENCE</scope>
    <source>
        <strain evidence="1">Irish</strain>
        <tissue evidence="1">Whole body</tissue>
    </source>
</reference>
<proteinExistence type="predicted"/>
<organism evidence="1 2">
    <name type="scientific">Microctonus aethiopoides</name>
    <dbReference type="NCBI Taxonomy" id="144406"/>
    <lineage>
        <taxon>Eukaryota</taxon>
        <taxon>Metazoa</taxon>
        <taxon>Ecdysozoa</taxon>
        <taxon>Arthropoda</taxon>
        <taxon>Hexapoda</taxon>
        <taxon>Insecta</taxon>
        <taxon>Pterygota</taxon>
        <taxon>Neoptera</taxon>
        <taxon>Endopterygota</taxon>
        <taxon>Hymenoptera</taxon>
        <taxon>Apocrita</taxon>
        <taxon>Ichneumonoidea</taxon>
        <taxon>Braconidae</taxon>
        <taxon>Euphorinae</taxon>
        <taxon>Microctonus</taxon>
    </lineage>
</organism>